<evidence type="ECO:0000313" key="1">
    <source>
        <dbReference type="EMBL" id="ERF69035.1"/>
    </source>
</evidence>
<sequence>MPSTPDLSRELIANPPSTRNHAWKRRAVGHTQSDVTDRMIEKRNLADLSKRFSYSGSPAPRDRLRATLQGYRIFTCNATMCEKPLALHKLPIKKPSGFEAIVQDNEVRAVKWISTQPPRGISLIGSIRRPYKAPDRSKLGFRQLEKTSKADLEAAPLRCFSYWLYRILSWTGDLMQPSSESAIEADSNSSGFQLDMKAFSGPALSPLRLSSDVAGTAAFSLLVQSQRHVSRHRISEGRHVTIIEEEGARPLTRDAAMLLPVPQAREVLVEGSMKR</sequence>
<protein>
    <submittedName>
        <fullName evidence="1">Uncharacterized protein</fullName>
    </submittedName>
</protein>
<dbReference type="HOGENOM" id="CLU_1012044_0_0_1"/>
<dbReference type="AlphaFoldDB" id="U1HFY8"/>
<proteinExistence type="predicted"/>
<accession>U1HFY8</accession>
<dbReference type="GeneID" id="19243235"/>
<reference evidence="2" key="1">
    <citation type="journal article" date="2014" name="BMC Genomics">
        <title>Genome characteristics reveal the impact of lichenization on lichen-forming fungus Endocarpon pusillum Hedwig (Verrucariales, Ascomycota).</title>
        <authorList>
            <person name="Wang Y.-Y."/>
            <person name="Liu B."/>
            <person name="Zhang X.-Y."/>
            <person name="Zhou Q.-M."/>
            <person name="Zhang T."/>
            <person name="Li H."/>
            <person name="Yu Y.-F."/>
            <person name="Zhang X.-L."/>
            <person name="Hao X.-Y."/>
            <person name="Wang M."/>
            <person name="Wang L."/>
            <person name="Wei J.-C."/>
        </authorList>
    </citation>
    <scope>NUCLEOTIDE SEQUENCE [LARGE SCALE GENOMIC DNA]</scope>
    <source>
        <strain evidence="2">Z07020 / HMAS-L-300199</strain>
    </source>
</reference>
<dbReference type="Proteomes" id="UP000019373">
    <property type="component" value="Unassembled WGS sequence"/>
</dbReference>
<dbReference type="OrthoDB" id="4551997at2759"/>
<name>U1HFY8_ENDPU</name>
<gene>
    <name evidence="1" type="ORF">EPUS_08385</name>
</gene>
<dbReference type="RefSeq" id="XP_007805308.1">
    <property type="nucleotide sequence ID" value="XM_007807117.1"/>
</dbReference>
<organism evidence="1 2">
    <name type="scientific">Endocarpon pusillum (strain Z07020 / HMAS-L-300199)</name>
    <name type="common">Lichen-forming fungus</name>
    <dbReference type="NCBI Taxonomy" id="1263415"/>
    <lineage>
        <taxon>Eukaryota</taxon>
        <taxon>Fungi</taxon>
        <taxon>Dikarya</taxon>
        <taxon>Ascomycota</taxon>
        <taxon>Pezizomycotina</taxon>
        <taxon>Eurotiomycetes</taxon>
        <taxon>Chaetothyriomycetidae</taxon>
        <taxon>Verrucariales</taxon>
        <taxon>Verrucariaceae</taxon>
        <taxon>Endocarpon</taxon>
    </lineage>
</organism>
<dbReference type="EMBL" id="KE721475">
    <property type="protein sequence ID" value="ERF69035.1"/>
    <property type="molecule type" value="Genomic_DNA"/>
</dbReference>
<evidence type="ECO:0000313" key="2">
    <source>
        <dbReference type="Proteomes" id="UP000019373"/>
    </source>
</evidence>
<keyword evidence="2" id="KW-1185">Reference proteome</keyword>